<gene>
    <name evidence="2" type="ORF">Pr1d_38440</name>
</gene>
<feature type="signal peptide" evidence="1">
    <location>
        <begin position="1"/>
        <end position="26"/>
    </location>
</feature>
<evidence type="ECO:0000313" key="2">
    <source>
        <dbReference type="EMBL" id="QEG36530.1"/>
    </source>
</evidence>
<evidence type="ECO:0000313" key="3">
    <source>
        <dbReference type="Proteomes" id="UP000323917"/>
    </source>
</evidence>
<dbReference type="GO" id="GO:0030246">
    <property type="term" value="F:carbohydrate binding"/>
    <property type="evidence" value="ECO:0007669"/>
    <property type="project" value="InterPro"/>
</dbReference>
<keyword evidence="1" id="KW-0732">Signal</keyword>
<proteinExistence type="predicted"/>
<dbReference type="SUPFAM" id="SSF49452">
    <property type="entry name" value="Starch-binding domain-like"/>
    <property type="match status" value="1"/>
</dbReference>
<evidence type="ECO:0000256" key="1">
    <source>
        <dbReference type="SAM" id="SignalP"/>
    </source>
</evidence>
<name>A0A5B9QFS8_9BACT</name>
<dbReference type="InterPro" id="IPR013783">
    <property type="entry name" value="Ig-like_fold"/>
</dbReference>
<dbReference type="Proteomes" id="UP000323917">
    <property type="component" value="Chromosome"/>
</dbReference>
<reference evidence="2 3" key="1">
    <citation type="submission" date="2019-08" db="EMBL/GenBank/DDBJ databases">
        <title>Deep-cultivation of Planctomycetes and their phenomic and genomic characterization uncovers novel biology.</title>
        <authorList>
            <person name="Wiegand S."/>
            <person name="Jogler M."/>
            <person name="Boedeker C."/>
            <person name="Pinto D."/>
            <person name="Vollmers J."/>
            <person name="Rivas-Marin E."/>
            <person name="Kohn T."/>
            <person name="Peeters S.H."/>
            <person name="Heuer A."/>
            <person name="Rast P."/>
            <person name="Oberbeckmann S."/>
            <person name="Bunk B."/>
            <person name="Jeske O."/>
            <person name="Meyerdierks A."/>
            <person name="Storesund J.E."/>
            <person name="Kallscheuer N."/>
            <person name="Luecker S."/>
            <person name="Lage O.M."/>
            <person name="Pohl T."/>
            <person name="Merkel B.J."/>
            <person name="Hornburger P."/>
            <person name="Mueller R.-W."/>
            <person name="Bruemmer F."/>
            <person name="Labrenz M."/>
            <person name="Spormann A.M."/>
            <person name="Op den Camp H."/>
            <person name="Overmann J."/>
            <person name="Amann R."/>
            <person name="Jetten M.S.M."/>
            <person name="Mascher T."/>
            <person name="Medema M.H."/>
            <person name="Devos D.P."/>
            <person name="Kaster A.-K."/>
            <person name="Ovreas L."/>
            <person name="Rohde M."/>
            <person name="Galperin M.Y."/>
            <person name="Jogler C."/>
        </authorList>
    </citation>
    <scope>NUCLEOTIDE SEQUENCE [LARGE SCALE GENOMIC DNA]</scope>
    <source>
        <strain evidence="2 3">Pr1d</strain>
    </source>
</reference>
<organism evidence="2 3">
    <name type="scientific">Bythopirellula goksoeyrii</name>
    <dbReference type="NCBI Taxonomy" id="1400387"/>
    <lineage>
        <taxon>Bacteria</taxon>
        <taxon>Pseudomonadati</taxon>
        <taxon>Planctomycetota</taxon>
        <taxon>Planctomycetia</taxon>
        <taxon>Pirellulales</taxon>
        <taxon>Lacipirellulaceae</taxon>
        <taxon>Bythopirellula</taxon>
    </lineage>
</organism>
<dbReference type="RefSeq" id="WP_148074863.1">
    <property type="nucleotide sequence ID" value="NZ_CP042913.1"/>
</dbReference>
<sequence precursor="true">MKTETKRVLAAALWTLSVVASPSVQADVTAVRTLDISLQNGGVLSGQVADASGNARSGVPVAVVAGGKEVGRTITGDQGEFQIEGLTGGVVTVDAAGTQGNCRLWAPGTAPPAAQQGLLVVSQDPVALGQNCGSRVGCGSAVCGGGHGGGLLGLMLDHPLVTAGVIGAAIAIPLALDDDDSPATP</sequence>
<feature type="chain" id="PRO_5022759421" description="Nickel uptake substrate-specific transmembrane region" evidence="1">
    <location>
        <begin position="27"/>
        <end position="185"/>
    </location>
</feature>
<protein>
    <recommendedName>
        <fullName evidence="4">Nickel uptake substrate-specific transmembrane region</fullName>
    </recommendedName>
</protein>
<keyword evidence="3" id="KW-1185">Reference proteome</keyword>
<dbReference type="OrthoDB" id="284841at2"/>
<evidence type="ECO:0008006" key="4">
    <source>
        <dbReference type="Google" id="ProtNLM"/>
    </source>
</evidence>
<dbReference type="InterPro" id="IPR013784">
    <property type="entry name" value="Carb-bd-like_fold"/>
</dbReference>
<dbReference type="EMBL" id="CP042913">
    <property type="protein sequence ID" value="QEG36530.1"/>
    <property type="molecule type" value="Genomic_DNA"/>
</dbReference>
<dbReference type="Gene3D" id="2.60.40.10">
    <property type="entry name" value="Immunoglobulins"/>
    <property type="match status" value="1"/>
</dbReference>
<dbReference type="KEGG" id="bgok:Pr1d_38440"/>
<accession>A0A5B9QFS8</accession>
<dbReference type="AlphaFoldDB" id="A0A5B9QFS8"/>